<dbReference type="SUPFAM" id="SSF52266">
    <property type="entry name" value="SGNH hydrolase"/>
    <property type="match status" value="1"/>
</dbReference>
<proteinExistence type="predicted"/>
<dbReference type="Proteomes" id="UP001462554">
    <property type="component" value="Unassembled WGS sequence"/>
</dbReference>
<dbReference type="PANTHER" id="PTHR23028">
    <property type="entry name" value="ACETYLTRANSFERASE"/>
    <property type="match status" value="1"/>
</dbReference>
<evidence type="ECO:0000313" key="5">
    <source>
        <dbReference type="Proteomes" id="UP001462554"/>
    </source>
</evidence>
<keyword evidence="2" id="KW-0812">Transmembrane</keyword>
<keyword evidence="2" id="KW-1133">Transmembrane helix</keyword>
<accession>A0ABV1CAX8</accession>
<dbReference type="RefSeq" id="WP_099570665.1">
    <property type="nucleotide sequence ID" value="NZ_JBBMFR010000005.1"/>
</dbReference>
<name>A0ABV1CAX8_9BIFI</name>
<feature type="transmembrane region" description="Helical" evidence="2">
    <location>
        <begin position="139"/>
        <end position="159"/>
    </location>
</feature>
<dbReference type="EMBL" id="JBBMFR010000005">
    <property type="protein sequence ID" value="MEQ2397216.1"/>
    <property type="molecule type" value="Genomic_DNA"/>
</dbReference>
<feature type="region of interest" description="Disordered" evidence="1">
    <location>
        <begin position="426"/>
        <end position="453"/>
    </location>
</feature>
<evidence type="ECO:0000259" key="3">
    <source>
        <dbReference type="Pfam" id="PF01757"/>
    </source>
</evidence>
<comment type="caution">
    <text evidence="4">The sequence shown here is derived from an EMBL/GenBank/DDBJ whole genome shotgun (WGS) entry which is preliminary data.</text>
</comment>
<gene>
    <name evidence="4" type="ORF">WMO36_04950</name>
</gene>
<feature type="transmembrane region" description="Helical" evidence="2">
    <location>
        <begin position="272"/>
        <end position="293"/>
    </location>
</feature>
<dbReference type="Pfam" id="PF01757">
    <property type="entry name" value="Acyl_transf_3"/>
    <property type="match status" value="1"/>
</dbReference>
<feature type="transmembrane region" description="Helical" evidence="2">
    <location>
        <begin position="78"/>
        <end position="96"/>
    </location>
</feature>
<organism evidence="4 5">
    <name type="scientific">Bifidobacterium hominis</name>
    <dbReference type="NCBI Taxonomy" id="3133177"/>
    <lineage>
        <taxon>Bacteria</taxon>
        <taxon>Bacillati</taxon>
        <taxon>Actinomycetota</taxon>
        <taxon>Actinomycetes</taxon>
        <taxon>Bifidobacteriales</taxon>
        <taxon>Bifidobacteriaceae</taxon>
        <taxon>Bifidobacterium</taxon>
    </lineage>
</organism>
<feature type="transmembrane region" description="Helical" evidence="2">
    <location>
        <begin position="336"/>
        <end position="358"/>
    </location>
</feature>
<feature type="transmembrane region" description="Helical" evidence="2">
    <location>
        <begin position="166"/>
        <end position="185"/>
    </location>
</feature>
<evidence type="ECO:0000256" key="1">
    <source>
        <dbReference type="SAM" id="MobiDB-lite"/>
    </source>
</evidence>
<feature type="transmembrane region" description="Helical" evidence="2">
    <location>
        <begin position="205"/>
        <end position="222"/>
    </location>
</feature>
<feature type="transmembrane region" description="Helical" evidence="2">
    <location>
        <begin position="38"/>
        <end position="57"/>
    </location>
</feature>
<evidence type="ECO:0000313" key="4">
    <source>
        <dbReference type="EMBL" id="MEQ2397216.1"/>
    </source>
</evidence>
<dbReference type="GO" id="GO:0016746">
    <property type="term" value="F:acyltransferase activity"/>
    <property type="evidence" value="ECO:0007669"/>
    <property type="project" value="UniProtKB-KW"/>
</dbReference>
<dbReference type="InterPro" id="IPR050879">
    <property type="entry name" value="Acyltransferase_3"/>
</dbReference>
<feature type="transmembrane region" description="Helical" evidence="2">
    <location>
        <begin position="243"/>
        <end position="260"/>
    </location>
</feature>
<dbReference type="InterPro" id="IPR002656">
    <property type="entry name" value="Acyl_transf_3_dom"/>
</dbReference>
<keyword evidence="4" id="KW-0808">Transferase</keyword>
<feature type="transmembrane region" description="Helical" evidence="2">
    <location>
        <begin position="9"/>
        <end position="26"/>
    </location>
</feature>
<keyword evidence="4" id="KW-0012">Acyltransferase</keyword>
<feature type="domain" description="Acyltransferase 3" evidence="3">
    <location>
        <begin position="10"/>
        <end position="350"/>
    </location>
</feature>
<sequence length="617" mass="68482">MVVVVRRRFVGLNGLKGIALIAIVLYHCDQGALRGGFLGVDIFFTISGFLIFSSLLNHIDSGKGIGFKEYCLKRLRRIYPALILMVPVTVSLAWFINQDMLVGIKNQIVTAMLGCYNWYAIGSGDSYFSQMNPDMFRHLWFMSVLMQFYLLAPLLIYLLRKILVRWVPVAVLAGLALCSALSMGLQYHPGTDPTRVYFGSDTHAMGLWLGAMLAWLLMIIRRSNGRSEETAIMECVRLVWRKIGPTAAFVALLILLWMMHHVEQGPVAFRGGIFAASLLSVVLVAGSIPFGSWMQDLLVFKPFDVVGRHSYGIYLWHWPLWLFTKAMFPQWGARHLGWMLLITFALTACCTAMSWKLVEQPVARGGFIAMIRPLPENGMWDAARCWITIVVVLSTCMMSGYAVTHAPQQTSVERVLSENARILKEQQKQQVRQESHADISRNEAPKPRKPIHTMPDGGQMVAFGDSVMLASSQGLQSVFPGITVDAETSRSMVKALGLVNQAKTQRGGLRQWVLVGLATNSTVTDEQLNDLLNSVGPNHVLVLVNAHAPVSWVPGTNDALQRFADAHADNVVLVDWDTVISAHPDELAGDGIHPGMTNTLYAQAVKDAIANWIKRGH</sequence>
<dbReference type="PANTHER" id="PTHR23028:SF53">
    <property type="entry name" value="ACYL_TRANSF_3 DOMAIN-CONTAINING PROTEIN"/>
    <property type="match status" value="1"/>
</dbReference>
<protein>
    <submittedName>
        <fullName evidence="4">Acyltransferase family protein</fullName>
        <ecNumber evidence="4">2.3.1.-</ecNumber>
    </submittedName>
</protein>
<keyword evidence="2" id="KW-0472">Membrane</keyword>
<evidence type="ECO:0000256" key="2">
    <source>
        <dbReference type="SAM" id="Phobius"/>
    </source>
</evidence>
<reference evidence="4 5" key="1">
    <citation type="submission" date="2024-03" db="EMBL/GenBank/DDBJ databases">
        <title>Human intestinal bacterial collection.</title>
        <authorList>
            <person name="Pauvert C."/>
            <person name="Hitch T.C.A."/>
            <person name="Clavel T."/>
        </authorList>
    </citation>
    <scope>NUCLEOTIDE SEQUENCE [LARGE SCALE GENOMIC DNA]</scope>
    <source>
        <strain evidence="4 5">CLA-AA-H311</strain>
    </source>
</reference>
<dbReference type="EC" id="2.3.1.-" evidence="4"/>
<feature type="compositionally biased region" description="Basic and acidic residues" evidence="1">
    <location>
        <begin position="426"/>
        <end position="446"/>
    </location>
</feature>
<keyword evidence="5" id="KW-1185">Reference proteome</keyword>
<dbReference type="CDD" id="cd01840">
    <property type="entry name" value="SGNH_hydrolase_yrhL_like"/>
    <property type="match status" value="1"/>
</dbReference>